<keyword evidence="2" id="KW-0677">Repeat</keyword>
<reference evidence="4" key="1">
    <citation type="submission" date="2020-01" db="EMBL/GenBank/DDBJ databases">
        <title>Whole-genome analyses of novel actinobacteria.</title>
        <authorList>
            <person name="Sahin N."/>
        </authorList>
    </citation>
    <scope>NUCLEOTIDE SEQUENCE</scope>
    <source>
        <strain evidence="4">YC537</strain>
    </source>
</reference>
<feature type="repeat" description="WD" evidence="3">
    <location>
        <begin position="305"/>
        <end position="343"/>
    </location>
</feature>
<dbReference type="OrthoDB" id="218695at2"/>
<organism evidence="4 5">
    <name type="scientific">Streptomyces boluensis</name>
    <dbReference type="NCBI Taxonomy" id="1775135"/>
    <lineage>
        <taxon>Bacteria</taxon>
        <taxon>Bacillati</taxon>
        <taxon>Actinomycetota</taxon>
        <taxon>Actinomycetes</taxon>
        <taxon>Kitasatosporales</taxon>
        <taxon>Streptomycetaceae</taxon>
        <taxon>Streptomyces</taxon>
    </lineage>
</organism>
<accession>A0A964XND4</accession>
<evidence type="ECO:0000256" key="1">
    <source>
        <dbReference type="ARBA" id="ARBA00022574"/>
    </source>
</evidence>
<dbReference type="SUPFAM" id="SSF50998">
    <property type="entry name" value="Quinoprotein alcohol dehydrogenase-like"/>
    <property type="match status" value="1"/>
</dbReference>
<dbReference type="EMBL" id="JAAAHS010000143">
    <property type="protein sequence ID" value="NBE53468.1"/>
    <property type="molecule type" value="Genomic_DNA"/>
</dbReference>
<keyword evidence="1 3" id="KW-0853">WD repeat</keyword>
<dbReference type="PANTHER" id="PTHR22847">
    <property type="entry name" value="WD40 REPEAT PROTEIN"/>
    <property type="match status" value="1"/>
</dbReference>
<proteinExistence type="predicted"/>
<evidence type="ECO:0000313" key="4">
    <source>
        <dbReference type="EMBL" id="NBE53468.1"/>
    </source>
</evidence>
<dbReference type="Gene3D" id="2.130.10.10">
    <property type="entry name" value="YVTN repeat-like/Quinoprotein amine dehydrogenase"/>
    <property type="match status" value="2"/>
</dbReference>
<sequence>MTSLVLSSKIPSGVIDDFDLVTVEGRLLLCAGDGSGAYTWEPSADRWTEYRLDLPYRPADFREMVGHLPTEADHGYRLYSVCAAVVDGRIVVGGANYEEPFAQWDLAGGTVRAHARPDDGGTGRTTTVWLNGRPFFISCGARTYLWDVERPDAEPVLLPGCRDTVAGIAAGTLNGRPSVVFGDEDAGVVLWDVDTRSVLKEFTCPVPVQDVGLATLDGHTWMVVAGENRLVLGDPDTGAWEWEGPVDEDSIEFEESEEAEEGENSTSCMDVGVVGGRPVAVTGSEDGRVCVWSLDERRLIQGPFTPGHGGEVNAVRIADLDGRTVAVSAGQDQQVLVWDLELS</sequence>
<dbReference type="PROSITE" id="PS00678">
    <property type="entry name" value="WD_REPEATS_1"/>
    <property type="match status" value="1"/>
</dbReference>
<evidence type="ECO:0000313" key="5">
    <source>
        <dbReference type="Proteomes" id="UP000598297"/>
    </source>
</evidence>
<evidence type="ECO:0000256" key="3">
    <source>
        <dbReference type="PROSITE-ProRule" id="PRU00221"/>
    </source>
</evidence>
<name>A0A964XND4_9ACTN</name>
<keyword evidence="5" id="KW-1185">Reference proteome</keyword>
<dbReference type="SMART" id="SM00320">
    <property type="entry name" value="WD40"/>
    <property type="match status" value="2"/>
</dbReference>
<evidence type="ECO:0000256" key="2">
    <source>
        <dbReference type="ARBA" id="ARBA00022737"/>
    </source>
</evidence>
<dbReference type="InterPro" id="IPR001680">
    <property type="entry name" value="WD40_rpt"/>
</dbReference>
<protein>
    <recommendedName>
        <fullName evidence="6">WD40 repeat domain-containing protein</fullName>
    </recommendedName>
</protein>
<comment type="caution">
    <text evidence="4">The sequence shown here is derived from an EMBL/GenBank/DDBJ whole genome shotgun (WGS) entry which is preliminary data.</text>
</comment>
<dbReference type="InterPro" id="IPR015943">
    <property type="entry name" value="WD40/YVTN_repeat-like_dom_sf"/>
</dbReference>
<dbReference type="PROSITE" id="PS50294">
    <property type="entry name" value="WD_REPEATS_REGION"/>
    <property type="match status" value="1"/>
</dbReference>
<dbReference type="Proteomes" id="UP000598297">
    <property type="component" value="Unassembled WGS sequence"/>
</dbReference>
<dbReference type="Pfam" id="PF00400">
    <property type="entry name" value="WD40"/>
    <property type="match status" value="1"/>
</dbReference>
<evidence type="ECO:0008006" key="6">
    <source>
        <dbReference type="Google" id="ProtNLM"/>
    </source>
</evidence>
<dbReference type="RefSeq" id="WP_161699400.1">
    <property type="nucleotide sequence ID" value="NZ_JAAAHS010000143.1"/>
</dbReference>
<dbReference type="AlphaFoldDB" id="A0A964XND4"/>
<gene>
    <name evidence="4" type="ORF">GUY60_18970</name>
</gene>
<dbReference type="InterPro" id="IPR011047">
    <property type="entry name" value="Quinoprotein_ADH-like_sf"/>
</dbReference>
<dbReference type="PANTHER" id="PTHR22847:SF637">
    <property type="entry name" value="WD REPEAT DOMAIN 5B"/>
    <property type="match status" value="1"/>
</dbReference>
<dbReference type="InterPro" id="IPR019775">
    <property type="entry name" value="WD40_repeat_CS"/>
</dbReference>
<dbReference type="PROSITE" id="PS50082">
    <property type="entry name" value="WD_REPEATS_2"/>
    <property type="match status" value="1"/>
</dbReference>